<dbReference type="EnsemblPlants" id="ONIVA06G27200.1">
    <property type="protein sequence ID" value="ONIVA06G27200.1"/>
    <property type="gene ID" value="ONIVA06G27200"/>
</dbReference>
<feature type="transmembrane region" description="Helical" evidence="1">
    <location>
        <begin position="55"/>
        <end position="75"/>
    </location>
</feature>
<dbReference type="Proteomes" id="UP000006591">
    <property type="component" value="Chromosome 6"/>
</dbReference>
<keyword evidence="1" id="KW-0472">Membrane</keyword>
<proteinExistence type="predicted"/>
<keyword evidence="3" id="KW-1185">Reference proteome</keyword>
<sequence length="125" mass="14806">MVLVLLLLWRKICLIGVFLLDFQWIFHTDIFIGGIGGHVQAFSHNFYRSFNFRVTLIYFSGQVCAFILTIFHWNFIMACFVFFGGQACAVILSFHWYFSTFIFIHRFFPCSSRLFLFLVHSDSIY</sequence>
<reference evidence="2" key="1">
    <citation type="submission" date="2015-04" db="UniProtKB">
        <authorList>
            <consortium name="EnsemblPlants"/>
        </authorList>
    </citation>
    <scope>IDENTIFICATION</scope>
    <source>
        <strain evidence="2">SL10</strain>
    </source>
</reference>
<dbReference type="HOGENOM" id="CLU_1996305_0_0_1"/>
<accession>A0A0E0HUB9</accession>
<evidence type="ECO:0000256" key="1">
    <source>
        <dbReference type="SAM" id="Phobius"/>
    </source>
</evidence>
<dbReference type="AlphaFoldDB" id="A0A0E0HUB9"/>
<reference evidence="2" key="2">
    <citation type="submission" date="2018-04" db="EMBL/GenBank/DDBJ databases">
        <title>OnivRS2 (Oryza nivara Reference Sequence Version 2).</title>
        <authorList>
            <person name="Zhang J."/>
            <person name="Kudrna D."/>
            <person name="Lee S."/>
            <person name="Talag J."/>
            <person name="Rajasekar S."/>
            <person name="Welchert J."/>
            <person name="Hsing Y.-I."/>
            <person name="Wing R.A."/>
        </authorList>
    </citation>
    <scope>NUCLEOTIDE SEQUENCE [LARGE SCALE GENOMIC DNA]</scope>
    <source>
        <strain evidence="2">SL10</strain>
    </source>
</reference>
<feature type="transmembrane region" description="Helical" evidence="1">
    <location>
        <begin position="81"/>
        <end position="104"/>
    </location>
</feature>
<evidence type="ECO:0000313" key="3">
    <source>
        <dbReference type="Proteomes" id="UP000006591"/>
    </source>
</evidence>
<keyword evidence="1" id="KW-0812">Transmembrane</keyword>
<dbReference type="Gramene" id="ONIVA06G27200.1">
    <property type="protein sequence ID" value="ONIVA06G27200.1"/>
    <property type="gene ID" value="ONIVA06G27200"/>
</dbReference>
<keyword evidence="1" id="KW-1133">Transmembrane helix</keyword>
<name>A0A0E0HUB9_ORYNI</name>
<organism evidence="2">
    <name type="scientific">Oryza nivara</name>
    <name type="common">Indian wild rice</name>
    <name type="synonym">Oryza sativa f. spontanea</name>
    <dbReference type="NCBI Taxonomy" id="4536"/>
    <lineage>
        <taxon>Eukaryota</taxon>
        <taxon>Viridiplantae</taxon>
        <taxon>Streptophyta</taxon>
        <taxon>Embryophyta</taxon>
        <taxon>Tracheophyta</taxon>
        <taxon>Spermatophyta</taxon>
        <taxon>Magnoliopsida</taxon>
        <taxon>Liliopsida</taxon>
        <taxon>Poales</taxon>
        <taxon>Poaceae</taxon>
        <taxon>BOP clade</taxon>
        <taxon>Oryzoideae</taxon>
        <taxon>Oryzeae</taxon>
        <taxon>Oryzinae</taxon>
        <taxon>Oryza</taxon>
    </lineage>
</organism>
<protein>
    <submittedName>
        <fullName evidence="2">Uncharacterized protein</fullName>
    </submittedName>
</protein>
<feature type="transmembrane region" description="Helical" evidence="1">
    <location>
        <begin position="24"/>
        <end position="43"/>
    </location>
</feature>
<evidence type="ECO:0000313" key="2">
    <source>
        <dbReference type="EnsemblPlants" id="ONIVA06G27200.1"/>
    </source>
</evidence>